<reference evidence="8 11" key="2">
    <citation type="submission" date="2020-03" db="EMBL/GenBank/DDBJ databases">
        <title>Complete Genome Sequence of Halomonas meridiana strain Eplume2, isolated from hydrothermal-plume in the north east Pacific Ocean.</title>
        <authorList>
            <person name="Kurihara Y."/>
            <person name="Kawai S."/>
            <person name="Sakai A."/>
            <person name="Galipon J."/>
            <person name="Arakawa K."/>
        </authorList>
    </citation>
    <scope>NUCLEOTIDE SEQUENCE [LARGE SCALE GENOMIC DNA]</scope>
    <source>
        <strain evidence="8 11">Eplume2</strain>
    </source>
</reference>
<accession>A0A1N6DJH7</accession>
<evidence type="ECO:0000259" key="6">
    <source>
        <dbReference type="Pfam" id="PF01385"/>
    </source>
</evidence>
<evidence type="ECO:0000256" key="1">
    <source>
        <dbReference type="ARBA" id="ARBA00008761"/>
    </source>
</evidence>
<feature type="domain" description="Cas12f1-like TNB" evidence="7">
    <location>
        <begin position="310"/>
        <end position="379"/>
    </location>
</feature>
<dbReference type="RefSeq" id="WP_232068278.1">
    <property type="nucleotide sequence ID" value="NZ_AP022869.1"/>
</dbReference>
<dbReference type="Pfam" id="PF07282">
    <property type="entry name" value="Cas12f1-like_TNB"/>
    <property type="match status" value="1"/>
</dbReference>
<keyword evidence="11" id="KW-1185">Reference proteome</keyword>
<dbReference type="Proteomes" id="UP000501053">
    <property type="component" value="Chromosome"/>
</dbReference>
<evidence type="ECO:0000256" key="4">
    <source>
        <dbReference type="ARBA" id="ARBA00023125"/>
    </source>
</evidence>
<evidence type="ECO:0000256" key="3">
    <source>
        <dbReference type="ARBA" id="ARBA00022578"/>
    </source>
</evidence>
<reference evidence="9 10" key="1">
    <citation type="submission" date="2016-11" db="EMBL/GenBank/DDBJ databases">
        <authorList>
            <person name="Jaros S."/>
            <person name="Januszkiewicz K."/>
            <person name="Wedrychowicz H."/>
        </authorList>
    </citation>
    <scope>NUCLEOTIDE SEQUENCE [LARGE SCALE GENOMIC DNA]</scope>
    <source>
        <strain evidence="9 10">ACAM 239</strain>
    </source>
</reference>
<evidence type="ECO:0000256" key="2">
    <source>
        <dbReference type="ARBA" id="ARBA00011044"/>
    </source>
</evidence>
<feature type="domain" description="Probable transposase IS891/IS1136/IS1341" evidence="6">
    <location>
        <begin position="197"/>
        <end position="297"/>
    </location>
</feature>
<keyword evidence="4" id="KW-0238">DNA-binding</keyword>
<comment type="similarity">
    <text evidence="2">In the N-terminal section; belongs to the transposase 2 family.</text>
</comment>
<keyword evidence="3" id="KW-0815">Transposition</keyword>
<dbReference type="GO" id="GO:0006310">
    <property type="term" value="P:DNA recombination"/>
    <property type="evidence" value="ECO:0007669"/>
    <property type="project" value="UniProtKB-KW"/>
</dbReference>
<dbReference type="NCBIfam" id="TIGR01766">
    <property type="entry name" value="IS200/IS605 family accessory protein TnpB-like domain"/>
    <property type="match status" value="1"/>
</dbReference>
<dbReference type="PANTHER" id="PTHR30405">
    <property type="entry name" value="TRANSPOSASE"/>
    <property type="match status" value="1"/>
</dbReference>
<gene>
    <name evidence="8" type="ORF">HMEPL2_16480</name>
    <name evidence="9" type="ORF">SAMN05878438_2712</name>
</gene>
<evidence type="ECO:0000313" key="11">
    <source>
        <dbReference type="Proteomes" id="UP000501053"/>
    </source>
</evidence>
<name>A0A1N6DJH7_9GAMM</name>
<evidence type="ECO:0000259" key="7">
    <source>
        <dbReference type="Pfam" id="PF07282"/>
    </source>
</evidence>
<sequence length="396" mass="44360">MRAGEHLAPIPGDKDQMGMEFKNAVSSCSDSLFGFHRPSIFEAMKQTKTLKVRVKDKHAAELNRMARSVNFVWNYLNELSSRAIREKGLFLSAYDMHPYTKGAGKDLGLHSQTLQCIAAEYVARRKQFKKPRLNWRKSGGVRRSLGWIPVNTGAAKWKNGQVFHNGTYFKVWDSYGLSTYKFRAGSFNEDSRGRWYFNVAVEVDVQPTLGQGAVGIDLGLKDVATCSDGGRLENSRFYRRMEDQLATAQRARNKRRVKAIHAKIKNRRQDAQHKFSRKLVNQYGEIVVGDVSSTKLAKTKMAKSVYDAGWSQLKTMLEYKCAHAGIVFKVVRETNTTRACSSCGSLSGPQGVNGLRVRGWECVECGVLHDRDVNAARNILSLGAGRCPQEVGIPVL</sequence>
<dbReference type="InterPro" id="IPR010095">
    <property type="entry name" value="Cas12f1-like_TNB"/>
</dbReference>
<evidence type="ECO:0000313" key="8">
    <source>
        <dbReference type="EMBL" id="BCB71297.1"/>
    </source>
</evidence>
<evidence type="ECO:0000256" key="5">
    <source>
        <dbReference type="ARBA" id="ARBA00023172"/>
    </source>
</evidence>
<dbReference type="AlphaFoldDB" id="A0A1N6DJH7"/>
<organism evidence="9 10">
    <name type="scientific">Vreelandella aquamarina</name>
    <dbReference type="NCBI Taxonomy" id="77097"/>
    <lineage>
        <taxon>Bacteria</taxon>
        <taxon>Pseudomonadati</taxon>
        <taxon>Pseudomonadota</taxon>
        <taxon>Gammaproteobacteria</taxon>
        <taxon>Oceanospirillales</taxon>
        <taxon>Halomonadaceae</taxon>
        <taxon>Vreelandella</taxon>
    </lineage>
</organism>
<dbReference type="GO" id="GO:0032196">
    <property type="term" value="P:transposition"/>
    <property type="evidence" value="ECO:0007669"/>
    <property type="project" value="UniProtKB-KW"/>
</dbReference>
<dbReference type="InterPro" id="IPR001959">
    <property type="entry name" value="Transposase"/>
</dbReference>
<dbReference type="EMBL" id="AP022869">
    <property type="protein sequence ID" value="BCB71297.1"/>
    <property type="molecule type" value="Genomic_DNA"/>
</dbReference>
<dbReference type="GO" id="GO:0003677">
    <property type="term" value="F:DNA binding"/>
    <property type="evidence" value="ECO:0007669"/>
    <property type="project" value="UniProtKB-KW"/>
</dbReference>
<proteinExistence type="inferred from homology"/>
<dbReference type="NCBIfam" id="NF040570">
    <property type="entry name" value="guided_TnpB"/>
    <property type="match status" value="1"/>
</dbReference>
<dbReference type="PANTHER" id="PTHR30405:SF25">
    <property type="entry name" value="RNA-GUIDED DNA ENDONUCLEASE INSQ-RELATED"/>
    <property type="match status" value="1"/>
</dbReference>
<comment type="similarity">
    <text evidence="1">In the C-terminal section; belongs to the transposase 35 family.</text>
</comment>
<evidence type="ECO:0000313" key="10">
    <source>
        <dbReference type="Proteomes" id="UP000185024"/>
    </source>
</evidence>
<dbReference type="Pfam" id="PF01385">
    <property type="entry name" value="OrfB_IS605"/>
    <property type="match status" value="1"/>
</dbReference>
<protein>
    <submittedName>
        <fullName evidence="8 9">Transposase</fullName>
    </submittedName>
</protein>
<dbReference type="Proteomes" id="UP000185024">
    <property type="component" value="Unassembled WGS sequence"/>
</dbReference>
<evidence type="ECO:0000313" key="9">
    <source>
        <dbReference type="EMBL" id="SIN70989.1"/>
    </source>
</evidence>
<keyword evidence="5" id="KW-0233">DNA recombination</keyword>
<dbReference type="EMBL" id="FSQX01000001">
    <property type="protein sequence ID" value="SIN70989.1"/>
    <property type="molecule type" value="Genomic_DNA"/>
</dbReference>
<dbReference type="InterPro" id="IPR051399">
    <property type="entry name" value="RNA-guided_DNA_endo/Transpos"/>
</dbReference>